<comment type="caution">
    <text evidence="3">The sequence shown here is derived from an EMBL/GenBank/DDBJ whole genome shotgun (WGS) entry which is preliminary data.</text>
</comment>
<dbReference type="InterPro" id="IPR036700">
    <property type="entry name" value="BOBF_sf"/>
</dbReference>
<dbReference type="Proteomes" id="UP000018458">
    <property type="component" value="Unassembled WGS sequence"/>
</dbReference>
<feature type="chain" id="PRO_5003227126" evidence="2">
    <location>
        <begin position="22"/>
        <end position="129"/>
    </location>
</feature>
<dbReference type="Gene3D" id="2.40.50.200">
    <property type="entry name" value="Bacterial OB-fold"/>
    <property type="match status" value="1"/>
</dbReference>
<dbReference type="EMBL" id="AEVO01000055">
    <property type="protein sequence ID" value="EFY07017.1"/>
    <property type="molecule type" value="Genomic_DNA"/>
</dbReference>
<organism evidence="3 4">
    <name type="scientific">Succinatimonas hippei (strain DSM 22608 / JCM 16073 / KCTC 15190 / YIT 12066)</name>
    <dbReference type="NCBI Taxonomy" id="762983"/>
    <lineage>
        <taxon>Bacteria</taxon>
        <taxon>Pseudomonadati</taxon>
        <taxon>Pseudomonadota</taxon>
        <taxon>Gammaproteobacteria</taxon>
        <taxon>Aeromonadales</taxon>
        <taxon>Succinivibrionaceae</taxon>
        <taxon>Succinatimonas</taxon>
    </lineage>
</organism>
<name>E8LKD4_SUCHY</name>
<sequence length="129" mass="14705">MKRLMTYLCCGLLIVVGAATAGMHDRFHHGPRGFGHEYPMTVSQIRSGVKDGQMVFLQGRLTKYFGGEYYEFTDVSGDTIEVELDNDRNWSYLKKDELIDLIGRVDKDMFSIKIEVKKAYPSQRSVGTK</sequence>
<evidence type="ECO:0000256" key="2">
    <source>
        <dbReference type="SAM" id="SignalP"/>
    </source>
</evidence>
<gene>
    <name evidence="3" type="ORF">HMPREF9444_01172</name>
</gene>
<dbReference type="Pfam" id="PF04076">
    <property type="entry name" value="BOF"/>
    <property type="match status" value="1"/>
</dbReference>
<keyword evidence="1 2" id="KW-0732">Signal</keyword>
<dbReference type="InterPro" id="IPR005220">
    <property type="entry name" value="CarO-like"/>
</dbReference>
<feature type="signal peptide" evidence="2">
    <location>
        <begin position="1"/>
        <end position="21"/>
    </location>
</feature>
<reference evidence="3 4" key="1">
    <citation type="submission" date="2011-01" db="EMBL/GenBank/DDBJ databases">
        <authorList>
            <person name="Weinstock G."/>
            <person name="Sodergren E."/>
            <person name="Clifton S."/>
            <person name="Fulton L."/>
            <person name="Fulton B."/>
            <person name="Courtney L."/>
            <person name="Fronick C."/>
            <person name="Harrison M."/>
            <person name="Strong C."/>
            <person name="Farmer C."/>
            <person name="Delahaunty K."/>
            <person name="Markovic C."/>
            <person name="Hall O."/>
            <person name="Minx P."/>
            <person name="Tomlinson C."/>
            <person name="Mitreva M."/>
            <person name="Hou S."/>
            <person name="Chen J."/>
            <person name="Wollam A."/>
            <person name="Pepin K.H."/>
            <person name="Johnson M."/>
            <person name="Bhonagiri V."/>
            <person name="Zhang X."/>
            <person name="Suruliraj S."/>
            <person name="Warren W."/>
            <person name="Chinwalla A."/>
            <person name="Mardis E.R."/>
            <person name="Wilson R.K."/>
        </authorList>
    </citation>
    <scope>NUCLEOTIDE SEQUENCE [LARGE SCALE GENOMIC DNA]</scope>
    <source>
        <strain evidence="4">DSM 22608 / JCM 16073 / KCTC 15190 / YIT 12066</strain>
    </source>
</reference>
<evidence type="ECO:0000256" key="1">
    <source>
        <dbReference type="ARBA" id="ARBA00022729"/>
    </source>
</evidence>
<protein>
    <submittedName>
        <fullName evidence="3">Uncharacterized protein</fullName>
    </submittedName>
</protein>
<dbReference type="SUPFAM" id="SSF101756">
    <property type="entry name" value="Hypothetical protein YgiW"/>
    <property type="match status" value="1"/>
</dbReference>
<evidence type="ECO:0000313" key="4">
    <source>
        <dbReference type="Proteomes" id="UP000018458"/>
    </source>
</evidence>
<dbReference type="NCBIfam" id="NF033674">
    <property type="entry name" value="stress_OB_fold"/>
    <property type="match status" value="1"/>
</dbReference>
<dbReference type="OrthoDB" id="598245at2"/>
<evidence type="ECO:0000313" key="3">
    <source>
        <dbReference type="EMBL" id="EFY07017.1"/>
    </source>
</evidence>
<proteinExistence type="predicted"/>
<keyword evidence="4" id="KW-1185">Reference proteome</keyword>
<dbReference type="RefSeq" id="WP_009143372.1">
    <property type="nucleotide sequence ID" value="NZ_GL830991.1"/>
</dbReference>
<dbReference type="HOGENOM" id="CLU_118907_3_0_6"/>
<dbReference type="AlphaFoldDB" id="E8LKD4"/>
<accession>E8LKD4</accession>